<protein>
    <submittedName>
        <fullName evidence="13">Free fatty acid receptor 2-like</fullName>
    </submittedName>
</protein>
<feature type="transmembrane region" description="Helical" evidence="10">
    <location>
        <begin position="120"/>
        <end position="143"/>
    </location>
</feature>
<evidence type="ECO:0000256" key="6">
    <source>
        <dbReference type="ARBA" id="ARBA00023136"/>
    </source>
</evidence>
<name>A0AA97LKQ0_EUBMA</name>
<sequence>MTNYAVILATYIITFLIGFPSNLMSLYTFLMKVRKKPAPIDILLLNLTLSDIMLLVFLPLKMSEAAHKNEWHFPEVLCGITSCTFHSSIYISTLFLTAISVERYLGVAFPIKYKLNRRSAYAVVASIFIWLLVGSHCSTVFVLRSLHNDSMETSQHPSNHVVCFKEFNEWQKKIIYPFRLELCLALFCIPFIITFFCYANVIHILASLPNVQRRRKQRSVGLAVVTLLNFAICFGPFNISHIFGVINYEDPEWRDYSFALSSFNTCLDPFIFFFSSYAIRRNVGICWTGMYRRVRLIIPNCSLPCCKNSRDNDEGKGAVRLSSSSGLGRTGIAIDSFSCSHAAKNWEVSILNPELEADCNKF</sequence>
<feature type="transmembrane region" description="Helical" evidence="10">
    <location>
        <begin position="6"/>
        <end position="30"/>
    </location>
</feature>
<dbReference type="PRINTS" id="PR00237">
    <property type="entry name" value="GPCRRHODOPSN"/>
</dbReference>
<feature type="transmembrane region" description="Helical" evidence="10">
    <location>
        <begin position="72"/>
        <end position="99"/>
    </location>
</feature>
<evidence type="ECO:0000256" key="1">
    <source>
        <dbReference type="ARBA" id="ARBA00004651"/>
    </source>
</evidence>
<comment type="similarity">
    <text evidence="9">Belongs to the G-protein coupled receptor 1 family.</text>
</comment>
<gene>
    <name evidence="13" type="primary">LOC129343237</name>
</gene>
<dbReference type="PANTHER" id="PTHR45822">
    <property type="entry name" value="FREE FATTY ACID RECEPTOR 2-RELATED"/>
    <property type="match status" value="1"/>
</dbReference>
<feature type="transmembrane region" description="Helical" evidence="10">
    <location>
        <begin position="258"/>
        <end position="279"/>
    </location>
</feature>
<feature type="transmembrane region" description="Helical" evidence="10">
    <location>
        <begin position="184"/>
        <end position="208"/>
    </location>
</feature>
<dbReference type="InterPro" id="IPR013312">
    <property type="entry name" value="GPR40-rel_orph"/>
</dbReference>
<feature type="transmembrane region" description="Helical" evidence="10">
    <location>
        <begin position="42"/>
        <end position="60"/>
    </location>
</feature>
<dbReference type="RefSeq" id="XP_054855317.1">
    <property type="nucleotide sequence ID" value="XM_054999342.1"/>
</dbReference>
<dbReference type="SUPFAM" id="SSF81321">
    <property type="entry name" value="Family A G protein-coupled receptor-like"/>
    <property type="match status" value="1"/>
</dbReference>
<keyword evidence="12" id="KW-1185">Reference proteome</keyword>
<feature type="domain" description="G-protein coupled receptors family 1 profile" evidence="11">
    <location>
        <begin position="21"/>
        <end position="272"/>
    </location>
</feature>
<keyword evidence="5 9" id="KW-0297">G-protein coupled receptor</keyword>
<dbReference type="GO" id="GO:0005886">
    <property type="term" value="C:plasma membrane"/>
    <property type="evidence" value="ECO:0007669"/>
    <property type="project" value="UniProtKB-SubCell"/>
</dbReference>
<keyword evidence="7 9" id="KW-0675">Receptor</keyword>
<keyword evidence="8 9" id="KW-0807">Transducer</keyword>
<evidence type="ECO:0000256" key="10">
    <source>
        <dbReference type="SAM" id="Phobius"/>
    </source>
</evidence>
<evidence type="ECO:0000313" key="12">
    <source>
        <dbReference type="Proteomes" id="UP001190640"/>
    </source>
</evidence>
<dbReference type="Gene3D" id="1.20.1070.10">
    <property type="entry name" value="Rhodopsin 7-helix transmembrane proteins"/>
    <property type="match status" value="1"/>
</dbReference>
<organism evidence="12 13">
    <name type="scientific">Eublepharis macularius</name>
    <name type="common">Leopard gecko</name>
    <name type="synonym">Cyrtodactylus macularius</name>
    <dbReference type="NCBI Taxonomy" id="481883"/>
    <lineage>
        <taxon>Eukaryota</taxon>
        <taxon>Metazoa</taxon>
        <taxon>Chordata</taxon>
        <taxon>Craniata</taxon>
        <taxon>Vertebrata</taxon>
        <taxon>Euteleostomi</taxon>
        <taxon>Lepidosauria</taxon>
        <taxon>Squamata</taxon>
        <taxon>Bifurcata</taxon>
        <taxon>Gekkota</taxon>
        <taxon>Eublepharidae</taxon>
        <taxon>Eublepharinae</taxon>
        <taxon>Eublepharis</taxon>
    </lineage>
</organism>
<dbReference type="PRINTS" id="PR01904">
    <property type="entry name" value="GPR40FAMILY"/>
</dbReference>
<keyword evidence="3 9" id="KW-0812">Transmembrane</keyword>
<evidence type="ECO:0000256" key="5">
    <source>
        <dbReference type="ARBA" id="ARBA00023040"/>
    </source>
</evidence>
<dbReference type="InterPro" id="IPR017452">
    <property type="entry name" value="GPCR_Rhodpsn_7TM"/>
</dbReference>
<dbReference type="Pfam" id="PF00001">
    <property type="entry name" value="7tm_1"/>
    <property type="match status" value="1"/>
</dbReference>
<evidence type="ECO:0000256" key="2">
    <source>
        <dbReference type="ARBA" id="ARBA00022475"/>
    </source>
</evidence>
<evidence type="ECO:0000256" key="9">
    <source>
        <dbReference type="RuleBase" id="RU000688"/>
    </source>
</evidence>
<reference evidence="13" key="1">
    <citation type="submission" date="2025-08" db="UniProtKB">
        <authorList>
            <consortium name="RefSeq"/>
        </authorList>
    </citation>
    <scope>IDENTIFICATION</scope>
    <source>
        <tissue evidence="13">Blood</tissue>
    </source>
</reference>
<evidence type="ECO:0000256" key="4">
    <source>
        <dbReference type="ARBA" id="ARBA00022989"/>
    </source>
</evidence>
<evidence type="ECO:0000313" key="13">
    <source>
        <dbReference type="RefSeq" id="XP_054855317.1"/>
    </source>
</evidence>
<dbReference type="PROSITE" id="PS00237">
    <property type="entry name" value="G_PROTEIN_RECEP_F1_1"/>
    <property type="match status" value="1"/>
</dbReference>
<accession>A0AA97LKQ0</accession>
<keyword evidence="2" id="KW-1003">Cell membrane</keyword>
<dbReference type="InterPro" id="IPR000276">
    <property type="entry name" value="GPCR_Rhodpsn"/>
</dbReference>
<dbReference type="KEGG" id="emc:129343237"/>
<evidence type="ECO:0000256" key="3">
    <source>
        <dbReference type="ARBA" id="ARBA00022692"/>
    </source>
</evidence>
<dbReference type="PROSITE" id="PS50262">
    <property type="entry name" value="G_PROTEIN_RECEP_F1_2"/>
    <property type="match status" value="1"/>
</dbReference>
<evidence type="ECO:0000256" key="7">
    <source>
        <dbReference type="ARBA" id="ARBA00023170"/>
    </source>
</evidence>
<dbReference type="CDD" id="cd15170">
    <property type="entry name" value="7tmA_FFAR2_FFAR3"/>
    <property type="match status" value="1"/>
</dbReference>
<keyword evidence="6 10" id="KW-0472">Membrane</keyword>
<dbReference type="PANTHER" id="PTHR45822:SF5">
    <property type="entry name" value="FREE FATTY ACID RECEPTOR 2"/>
    <property type="match status" value="1"/>
</dbReference>
<proteinExistence type="inferred from homology"/>
<evidence type="ECO:0000259" key="11">
    <source>
        <dbReference type="PROSITE" id="PS50262"/>
    </source>
</evidence>
<dbReference type="GeneID" id="129343237"/>
<feature type="transmembrane region" description="Helical" evidence="10">
    <location>
        <begin position="220"/>
        <end position="246"/>
    </location>
</feature>
<dbReference type="AlphaFoldDB" id="A0AA97LKQ0"/>
<dbReference type="Proteomes" id="UP001190640">
    <property type="component" value="Chromosome 15"/>
</dbReference>
<dbReference type="GO" id="GO:0004930">
    <property type="term" value="F:G protein-coupled receptor activity"/>
    <property type="evidence" value="ECO:0007669"/>
    <property type="project" value="UniProtKB-KW"/>
</dbReference>
<dbReference type="GO" id="GO:0071398">
    <property type="term" value="P:cellular response to fatty acid"/>
    <property type="evidence" value="ECO:0007669"/>
    <property type="project" value="TreeGrafter"/>
</dbReference>
<evidence type="ECO:0000256" key="8">
    <source>
        <dbReference type="ARBA" id="ARBA00023224"/>
    </source>
</evidence>
<comment type="subcellular location">
    <subcellularLocation>
        <location evidence="1">Cell membrane</location>
        <topology evidence="1">Multi-pass membrane protein</topology>
    </subcellularLocation>
</comment>
<keyword evidence="4 10" id="KW-1133">Transmembrane helix</keyword>